<evidence type="ECO:0000313" key="6">
    <source>
        <dbReference type="EMBL" id="TCL07441.1"/>
    </source>
</evidence>
<reference evidence="6 7" key="1">
    <citation type="submission" date="2019-02" db="EMBL/GenBank/DDBJ databases">
        <title>Investigation of anaerobic lignin degradation for improved lignocellulosic biofuels.</title>
        <authorList>
            <person name="Deangelis K."/>
        </authorList>
    </citation>
    <scope>NUCLEOTIDE SEQUENCE [LARGE SCALE GENOMIC DNA]</scope>
    <source>
        <strain evidence="6 7">159R</strain>
    </source>
</reference>
<feature type="transmembrane region" description="Helical" evidence="5">
    <location>
        <begin position="41"/>
        <end position="61"/>
    </location>
</feature>
<dbReference type="Pfam" id="PF07869">
    <property type="entry name" value="DUF1656"/>
    <property type="match status" value="1"/>
</dbReference>
<evidence type="ECO:0000256" key="2">
    <source>
        <dbReference type="ARBA" id="ARBA00022692"/>
    </source>
</evidence>
<dbReference type="OrthoDB" id="5902102at2"/>
<keyword evidence="7" id="KW-1185">Reference proteome</keyword>
<evidence type="ECO:0000313" key="7">
    <source>
        <dbReference type="Proteomes" id="UP000294555"/>
    </source>
</evidence>
<gene>
    <name evidence="6" type="ORF">EZJ58_5767</name>
</gene>
<dbReference type="Proteomes" id="UP000294555">
    <property type="component" value="Unassembled WGS sequence"/>
</dbReference>
<evidence type="ECO:0000256" key="3">
    <source>
        <dbReference type="ARBA" id="ARBA00022989"/>
    </source>
</evidence>
<feature type="transmembrane region" description="Helical" evidence="5">
    <location>
        <begin position="6"/>
        <end position="29"/>
    </location>
</feature>
<keyword evidence="3 5" id="KW-1133">Transmembrane helix</keyword>
<keyword evidence="2 5" id="KW-0812">Transmembrane</keyword>
<accession>A0A4R1NN03</accession>
<protein>
    <submittedName>
        <fullName evidence="6">Uncharacterized protein DUF1656</fullName>
    </submittedName>
</protein>
<keyword evidence="1" id="KW-1003">Cell membrane</keyword>
<comment type="caution">
    <text evidence="6">The sequence shown here is derived from an EMBL/GenBank/DDBJ whole genome shotgun (WGS) entry which is preliminary data.</text>
</comment>
<sequence length="71" mass="8338">MKDLTLGAIIFFPALIWVILLGFFIWLLVRVAYRDIIFNGYFWHPNLIDLGVLFLCIYLSHKVIISLEILL</sequence>
<dbReference type="InterPro" id="IPR012451">
    <property type="entry name" value="DUF1656"/>
</dbReference>
<organism evidence="6 7">
    <name type="scientific">Sodalis ligni</name>
    <dbReference type="NCBI Taxonomy" id="2697027"/>
    <lineage>
        <taxon>Bacteria</taxon>
        <taxon>Pseudomonadati</taxon>
        <taxon>Pseudomonadota</taxon>
        <taxon>Gammaproteobacteria</taxon>
        <taxon>Enterobacterales</taxon>
        <taxon>Bruguierivoracaceae</taxon>
        <taxon>Sodalis</taxon>
    </lineage>
</organism>
<evidence type="ECO:0000256" key="1">
    <source>
        <dbReference type="ARBA" id="ARBA00022475"/>
    </source>
</evidence>
<name>A0A4R1NN03_9GAMM</name>
<evidence type="ECO:0000256" key="4">
    <source>
        <dbReference type="ARBA" id="ARBA00023136"/>
    </source>
</evidence>
<proteinExistence type="predicted"/>
<keyword evidence="4 5" id="KW-0472">Membrane</keyword>
<dbReference type="RefSeq" id="WP_132927624.1">
    <property type="nucleotide sequence ID" value="NZ_CP075169.1"/>
</dbReference>
<evidence type="ECO:0000256" key="5">
    <source>
        <dbReference type="SAM" id="Phobius"/>
    </source>
</evidence>
<dbReference type="AlphaFoldDB" id="A0A4R1NN03"/>
<dbReference type="EMBL" id="SJOI01000001">
    <property type="protein sequence ID" value="TCL07441.1"/>
    <property type="molecule type" value="Genomic_DNA"/>
</dbReference>